<feature type="signal peptide" evidence="1">
    <location>
        <begin position="1"/>
        <end position="20"/>
    </location>
</feature>
<dbReference type="Proteomes" id="UP001652700">
    <property type="component" value="Unplaced"/>
</dbReference>
<keyword evidence="1" id="KW-0732">Signal</keyword>
<evidence type="ECO:0000313" key="3">
    <source>
        <dbReference type="Proteomes" id="UP001652700"/>
    </source>
</evidence>
<dbReference type="InterPro" id="IPR038606">
    <property type="entry name" value="To_sf"/>
</dbReference>
<feature type="chain" id="PRO_5047315848" evidence="1">
    <location>
        <begin position="21"/>
        <end position="282"/>
    </location>
</feature>
<organism evidence="2 3">
    <name type="scientific">Diabrotica virgifera virgifera</name>
    <name type="common">western corn rootworm</name>
    <dbReference type="NCBI Taxonomy" id="50390"/>
    <lineage>
        <taxon>Eukaryota</taxon>
        <taxon>Metazoa</taxon>
        <taxon>Ecdysozoa</taxon>
        <taxon>Arthropoda</taxon>
        <taxon>Hexapoda</taxon>
        <taxon>Insecta</taxon>
        <taxon>Pterygota</taxon>
        <taxon>Neoptera</taxon>
        <taxon>Endopterygota</taxon>
        <taxon>Coleoptera</taxon>
        <taxon>Polyphaga</taxon>
        <taxon>Cucujiformia</taxon>
        <taxon>Chrysomeloidea</taxon>
        <taxon>Chrysomelidae</taxon>
        <taxon>Galerucinae</taxon>
        <taxon>Diabroticina</taxon>
        <taxon>Diabroticites</taxon>
        <taxon>Diabrotica</taxon>
    </lineage>
</organism>
<accession>A0ABM5IKQ9</accession>
<protein>
    <submittedName>
        <fullName evidence="2">Uncharacterized protein</fullName>
    </submittedName>
</protein>
<name>A0ABM5IKQ9_DIAVI</name>
<dbReference type="GeneID" id="114329996"/>
<dbReference type="Gene3D" id="3.15.10.30">
    <property type="entry name" value="Haemolymph juvenile hormone binding protein"/>
    <property type="match status" value="1"/>
</dbReference>
<reference evidence="2" key="1">
    <citation type="submission" date="2025-05" db="UniProtKB">
        <authorList>
            <consortium name="EnsemblMetazoa"/>
        </authorList>
    </citation>
    <scope>IDENTIFICATION</scope>
</reference>
<keyword evidence="3" id="KW-1185">Reference proteome</keyword>
<dbReference type="EnsemblMetazoa" id="XM_028279289.2">
    <property type="protein sequence ID" value="XP_028135090.2"/>
    <property type="gene ID" value="LOC114329996"/>
</dbReference>
<proteinExistence type="predicted"/>
<sequence>MTKLVLCSFSLLILVSQSATLQPAMLMALLEMLLKGLKDTPILIPSANISIPKNLQNIITGDLNLTQIHVHGLDTLNYYIKVNKLPTDRELFTRNGISINTTFDTLGLETEYILNMDLVDIVPLYGNGTFRLGFTKLALDIDVNLYDKFLKNMSMEDLNIRFYLRHSSDSEITGFWNNVKVSTLITNIINIVEPVGCMWYDYERECLDCVLSNLSQFLINNYIFKSNTTEDFIKCECLDELSFLRKIHIPSLVESWETGDYSYIKHQLLDNDEVENIYNKIY</sequence>
<evidence type="ECO:0000313" key="2">
    <source>
        <dbReference type="EnsemblMetazoa" id="XP_028135090.2"/>
    </source>
</evidence>
<evidence type="ECO:0000256" key="1">
    <source>
        <dbReference type="SAM" id="SignalP"/>
    </source>
</evidence>
<dbReference type="RefSeq" id="XP_028135090.2">
    <property type="nucleotide sequence ID" value="XM_028279289.2"/>
</dbReference>